<feature type="transmembrane region" description="Helical" evidence="2">
    <location>
        <begin position="220"/>
        <end position="239"/>
    </location>
</feature>
<evidence type="ECO:0000313" key="3">
    <source>
        <dbReference type="EMBL" id="KAG5175136.1"/>
    </source>
</evidence>
<protein>
    <submittedName>
        <fullName evidence="3">Uncharacterized protein</fullName>
    </submittedName>
</protein>
<proteinExistence type="predicted"/>
<keyword evidence="2" id="KW-0472">Membrane</keyword>
<feature type="compositionally biased region" description="Low complexity" evidence="1">
    <location>
        <begin position="271"/>
        <end position="284"/>
    </location>
</feature>
<accession>A0A836C886</accession>
<feature type="region of interest" description="Disordered" evidence="1">
    <location>
        <begin position="266"/>
        <end position="420"/>
    </location>
</feature>
<feature type="transmembrane region" description="Helical" evidence="2">
    <location>
        <begin position="173"/>
        <end position="195"/>
    </location>
</feature>
<name>A0A836C886_9STRA</name>
<keyword evidence="2" id="KW-0812">Transmembrane</keyword>
<feature type="compositionally biased region" description="Low complexity" evidence="1">
    <location>
        <begin position="356"/>
        <end position="367"/>
    </location>
</feature>
<reference evidence="3" key="1">
    <citation type="submission" date="2021-02" db="EMBL/GenBank/DDBJ databases">
        <title>First Annotated Genome of the Yellow-green Alga Tribonema minus.</title>
        <authorList>
            <person name="Mahan K.M."/>
        </authorList>
    </citation>
    <scope>NUCLEOTIDE SEQUENCE</scope>
    <source>
        <strain evidence="3">UTEX B ZZ1240</strain>
    </source>
</reference>
<keyword evidence="2" id="KW-1133">Transmembrane helix</keyword>
<feature type="compositionally biased region" description="Gly residues" evidence="1">
    <location>
        <begin position="368"/>
        <end position="380"/>
    </location>
</feature>
<dbReference type="AlphaFoldDB" id="A0A836C886"/>
<evidence type="ECO:0000313" key="4">
    <source>
        <dbReference type="Proteomes" id="UP000664859"/>
    </source>
</evidence>
<evidence type="ECO:0000256" key="2">
    <source>
        <dbReference type="SAM" id="Phobius"/>
    </source>
</evidence>
<feature type="compositionally biased region" description="Gly residues" evidence="1">
    <location>
        <begin position="337"/>
        <end position="355"/>
    </location>
</feature>
<dbReference type="EMBL" id="JAFCMP010000553">
    <property type="protein sequence ID" value="KAG5175136.1"/>
    <property type="molecule type" value="Genomic_DNA"/>
</dbReference>
<evidence type="ECO:0000256" key="1">
    <source>
        <dbReference type="SAM" id="MobiDB-lite"/>
    </source>
</evidence>
<feature type="transmembrane region" description="Helical" evidence="2">
    <location>
        <begin position="125"/>
        <end position="153"/>
    </location>
</feature>
<gene>
    <name evidence="3" type="ORF">JKP88DRAFT_283797</name>
</gene>
<keyword evidence="4" id="KW-1185">Reference proteome</keyword>
<organism evidence="3 4">
    <name type="scientific">Tribonema minus</name>
    <dbReference type="NCBI Taxonomy" id="303371"/>
    <lineage>
        <taxon>Eukaryota</taxon>
        <taxon>Sar</taxon>
        <taxon>Stramenopiles</taxon>
        <taxon>Ochrophyta</taxon>
        <taxon>PX clade</taxon>
        <taxon>Xanthophyceae</taxon>
        <taxon>Tribonematales</taxon>
        <taxon>Tribonemataceae</taxon>
        <taxon>Tribonema</taxon>
    </lineage>
</organism>
<dbReference type="Proteomes" id="UP000664859">
    <property type="component" value="Unassembled WGS sequence"/>
</dbReference>
<feature type="transmembrane region" description="Helical" evidence="2">
    <location>
        <begin position="44"/>
        <end position="64"/>
    </location>
</feature>
<sequence length="446" mass="45152">MSGTEAEEREPAPATDLGYDYEKEADYGFPWTSQQQAATTVGSYFLPLLVMLSAGALAIHIAALTGSSKGYFSWDIKCEGLVLGGTTSGSVLTRRYDLGWAKFVITDGGVAGAATPLGKVDAATAFFGTVTGIVHLVSAVSHAALLYAIAWLFRHDFRAPAWRAFKLAHRGVVALLVANVVLVMVVFGVTANYAFTDAVMSNLKSSSYFCAANDDVGGEYAYTCAGFACAATALLGALLQWRGARADAAVAWRFNRRKTLAPLAAAPRPSQLLQQQQQQQQQQQRTEQIQDESEPPTPLLSAAAGSGGLLAGIPECDTPRSGGGGGGFGSDSDSGSHHGGSRSGGSHGGGGGGGYASSNAGYNSGANSDGGGGGIAGDGAGFNSEPGSDSGGGDSGGHEEGAAARTSAKARGGGGGAAATTAARLFRHAVTPSQQLDDEGQGSGLV</sequence>
<comment type="caution">
    <text evidence="3">The sequence shown here is derived from an EMBL/GenBank/DDBJ whole genome shotgun (WGS) entry which is preliminary data.</text>
</comment>